<evidence type="ECO:0000313" key="3">
    <source>
        <dbReference type="Proteomes" id="UP000663920"/>
    </source>
</evidence>
<keyword evidence="1" id="KW-0472">Membrane</keyword>
<accession>A0A975CNW3</accession>
<name>A0A975CNW3_9FLAO</name>
<keyword evidence="1" id="KW-0812">Transmembrane</keyword>
<keyword evidence="3" id="KW-1185">Reference proteome</keyword>
<dbReference type="KEGG" id="pcea:J3359_09815"/>
<evidence type="ECO:0000313" key="2">
    <source>
        <dbReference type="EMBL" id="QTE21147.1"/>
    </source>
</evidence>
<reference evidence="2 3" key="1">
    <citation type="submission" date="2021-03" db="EMBL/GenBank/DDBJ databases">
        <title>Complete genome of Polaribacter_sp.SM13.</title>
        <authorList>
            <person name="Jeong S.W."/>
            <person name="Bae J.W."/>
        </authorList>
    </citation>
    <scope>NUCLEOTIDE SEQUENCE [LARGE SCALE GENOMIC DNA]</scope>
    <source>
        <strain evidence="2 3">SM13</strain>
    </source>
</reference>
<feature type="transmembrane region" description="Helical" evidence="1">
    <location>
        <begin position="12"/>
        <end position="38"/>
    </location>
</feature>
<sequence>MAQLKGCFGKRVIASSLTEVIVATSILLLVFGIAVITLNNIMVNTVQNDTQNLETKIEKMMYQYNNNQLKIPSTYKDKDELVSIEKIKIDGVFFIEFSIKNAGIKKEITKRIFANESN</sequence>
<proteinExistence type="predicted"/>
<gene>
    <name evidence="2" type="ORF">J3359_09815</name>
</gene>
<dbReference type="EMBL" id="CP071869">
    <property type="protein sequence ID" value="QTE21147.1"/>
    <property type="molecule type" value="Genomic_DNA"/>
</dbReference>
<dbReference type="AlphaFoldDB" id="A0A975CNW3"/>
<dbReference type="RefSeq" id="WP_208076742.1">
    <property type="nucleotide sequence ID" value="NZ_CP071869.1"/>
</dbReference>
<dbReference type="Proteomes" id="UP000663920">
    <property type="component" value="Chromosome"/>
</dbReference>
<protein>
    <submittedName>
        <fullName evidence="2">Uncharacterized protein</fullName>
    </submittedName>
</protein>
<keyword evidence="1" id="KW-1133">Transmembrane helix</keyword>
<evidence type="ECO:0000256" key="1">
    <source>
        <dbReference type="SAM" id="Phobius"/>
    </source>
</evidence>
<organism evidence="2 3">
    <name type="scientific">Polaribacter cellanae</name>
    <dbReference type="NCBI Taxonomy" id="2818493"/>
    <lineage>
        <taxon>Bacteria</taxon>
        <taxon>Pseudomonadati</taxon>
        <taxon>Bacteroidota</taxon>
        <taxon>Flavobacteriia</taxon>
        <taxon>Flavobacteriales</taxon>
        <taxon>Flavobacteriaceae</taxon>
    </lineage>
</organism>